<organism evidence="8 9">
    <name type="scientific">Adineta ricciae</name>
    <name type="common">Rotifer</name>
    <dbReference type="NCBI Taxonomy" id="249248"/>
    <lineage>
        <taxon>Eukaryota</taxon>
        <taxon>Metazoa</taxon>
        <taxon>Spiralia</taxon>
        <taxon>Gnathifera</taxon>
        <taxon>Rotifera</taxon>
        <taxon>Eurotatoria</taxon>
        <taxon>Bdelloidea</taxon>
        <taxon>Adinetida</taxon>
        <taxon>Adinetidae</taxon>
        <taxon>Adineta</taxon>
    </lineage>
</organism>
<protein>
    <recommendedName>
        <fullName evidence="6">NAD(P)(+)--arginine ADP-ribosyltransferase</fullName>
        <ecNumber evidence="6">2.4.2.31</ecNumber>
    </recommendedName>
    <alternativeName>
        <fullName evidence="6">Mono(ADP-ribosyl)transferase</fullName>
    </alternativeName>
</protein>
<dbReference type="Proteomes" id="UP000663828">
    <property type="component" value="Unassembled WGS sequence"/>
</dbReference>
<proteinExistence type="inferred from homology"/>
<keyword evidence="3 6" id="KW-0808">Transferase</keyword>
<dbReference type="GO" id="GO:0016779">
    <property type="term" value="F:nucleotidyltransferase activity"/>
    <property type="evidence" value="ECO:0007669"/>
    <property type="project" value="UniProtKB-KW"/>
</dbReference>
<dbReference type="GO" id="GO:0106274">
    <property type="term" value="F:NAD+-protein-arginine ADP-ribosyltransferase activity"/>
    <property type="evidence" value="ECO:0007669"/>
    <property type="project" value="UniProtKB-EC"/>
</dbReference>
<accession>A0A814T2G8</accession>
<gene>
    <name evidence="8" type="ORF">XAT740_LOCUS21201</name>
</gene>
<evidence type="ECO:0000256" key="3">
    <source>
        <dbReference type="ARBA" id="ARBA00022679"/>
    </source>
</evidence>
<evidence type="ECO:0000256" key="4">
    <source>
        <dbReference type="ARBA" id="ARBA00022695"/>
    </source>
</evidence>
<feature type="transmembrane region" description="Helical" evidence="7">
    <location>
        <begin position="278"/>
        <end position="304"/>
    </location>
</feature>
<keyword evidence="7" id="KW-0812">Transmembrane</keyword>
<dbReference type="InterPro" id="IPR013320">
    <property type="entry name" value="ConA-like_dom_sf"/>
</dbReference>
<dbReference type="PANTHER" id="PTHR42535">
    <property type="entry name" value="OOKINETE PROTEIN, PUTATIVE-RELATED"/>
    <property type="match status" value="1"/>
</dbReference>
<keyword evidence="7" id="KW-0472">Membrane</keyword>
<evidence type="ECO:0000256" key="6">
    <source>
        <dbReference type="RuleBase" id="RU361228"/>
    </source>
</evidence>
<evidence type="ECO:0000256" key="2">
    <source>
        <dbReference type="ARBA" id="ARBA00022676"/>
    </source>
</evidence>
<keyword evidence="4" id="KW-0548">Nucleotidyltransferase</keyword>
<dbReference type="SUPFAM" id="SSF56399">
    <property type="entry name" value="ADP-ribosylation"/>
    <property type="match status" value="1"/>
</dbReference>
<keyword evidence="6" id="KW-0521">NADP</keyword>
<comment type="catalytic activity">
    <reaction evidence="5 6">
        <text>L-arginyl-[protein] + NAD(+) = N(omega)-(ADP-D-ribosyl)-L-arginyl-[protein] + nicotinamide + H(+)</text>
        <dbReference type="Rhea" id="RHEA:19149"/>
        <dbReference type="Rhea" id="RHEA-COMP:10532"/>
        <dbReference type="Rhea" id="RHEA-COMP:15087"/>
        <dbReference type="ChEBI" id="CHEBI:15378"/>
        <dbReference type="ChEBI" id="CHEBI:17154"/>
        <dbReference type="ChEBI" id="CHEBI:29965"/>
        <dbReference type="ChEBI" id="CHEBI:57540"/>
        <dbReference type="ChEBI" id="CHEBI:142554"/>
        <dbReference type="EC" id="2.4.2.31"/>
    </reaction>
</comment>
<evidence type="ECO:0000256" key="7">
    <source>
        <dbReference type="SAM" id="Phobius"/>
    </source>
</evidence>
<sequence length="798" mass="91684">MASLRSNRYVNKSITEFQEANRSPIYGYKKQMLVTLEESAEKLHPFVNDIMKYVDDAKQKCNRQINLLTWDESAAIYLYTMSTPFFSALNDTLRAEDRHALKPWFPFLRLFLNALEKLPSSATTVWRAVSGDTDNYSLQDDVKIWWSVNSSSTALNVVQIYLGERGTLFAIETTRGKKIDEYSAFPDEQEVIIMPGTFLKIESEPLNFIDRLLVVHLKEEAIGQQHHETTNLNPSPSTNVLLPSLPIENFGITDQSRLLLSESSQNVRSFSKLSKCHLIVSLIFAILIPGASFGILVKTLFFSYSSTYSSNSIRVDTRPMSTIPTDSMYVPIRTCSPRQFHIEANILYSFDCSSVTDEIQDKYNGVVTRDLWNSYYSEFNEIKAPTYVSPDYSGVGSAIQFHPNSSKYVPLVQSPILFNQSFTLSFWVNPNIEVSQIYGLVNQIYVTAPSFNISIIEEYVVMSIYGTSLWSTKKLKNNQWQYLSFVFNEKNISMSIFIDGILNVQTSIGHHPYGNYRITQTTFGSLQSSNKFHGLIDQLSIFFDIKSPSDILNEATLVVHYTFQDDNIDSEFLLRDHSVNSINAHGSHISHSIGNNRIPNRNVLCLYNSILSDFHTSNFLLLSTFNYSYSYSLWIHISNQSSSAIPLLHFMKKLPLQNDCLNLLVLRRTEENKLQISMHMYESGKAIIFISNTSVEYSTWFHFVFVSEMNNWSFYINGNLAGSSIRKDFHYDNQQRLFLRIGNPQRQFSSKYLCPFDEIIRSMVIGIDDLRFYSRQLKSQEIQALYKNDPDPTKLYFN</sequence>
<dbReference type="Gene3D" id="3.90.176.10">
    <property type="entry name" value="Toxin ADP-ribosyltransferase, Chain A, domain 1"/>
    <property type="match status" value="1"/>
</dbReference>
<dbReference type="Pfam" id="PF01129">
    <property type="entry name" value="ART"/>
    <property type="match status" value="1"/>
</dbReference>
<dbReference type="EC" id="2.4.2.31" evidence="6"/>
<keyword evidence="9" id="KW-1185">Reference proteome</keyword>
<comment type="caution">
    <text evidence="8">The sequence shown here is derived from an EMBL/GenBank/DDBJ whole genome shotgun (WGS) entry which is preliminary data.</text>
</comment>
<dbReference type="EMBL" id="CAJNOR010001512">
    <property type="protein sequence ID" value="CAF1155762.1"/>
    <property type="molecule type" value="Genomic_DNA"/>
</dbReference>
<evidence type="ECO:0000256" key="5">
    <source>
        <dbReference type="ARBA" id="ARBA00047597"/>
    </source>
</evidence>
<keyword evidence="6" id="KW-0520">NAD</keyword>
<name>A0A814T2G8_ADIRI</name>
<evidence type="ECO:0000313" key="8">
    <source>
        <dbReference type="EMBL" id="CAF1155762.1"/>
    </source>
</evidence>
<comment type="similarity">
    <text evidence="1 6">Belongs to the Arg-specific ADP-ribosyltransferase family.</text>
</comment>
<keyword evidence="2 6" id="KW-0328">Glycosyltransferase</keyword>
<keyword evidence="7" id="KW-1133">Transmembrane helix</keyword>
<evidence type="ECO:0000256" key="1">
    <source>
        <dbReference type="ARBA" id="ARBA00009558"/>
    </source>
</evidence>
<evidence type="ECO:0000313" key="9">
    <source>
        <dbReference type="Proteomes" id="UP000663828"/>
    </source>
</evidence>
<dbReference type="Pfam" id="PF13385">
    <property type="entry name" value="Laminin_G_3"/>
    <property type="match status" value="2"/>
</dbReference>
<dbReference type="InterPro" id="IPR000768">
    <property type="entry name" value="ART"/>
</dbReference>
<dbReference type="AlphaFoldDB" id="A0A814T2G8"/>
<dbReference type="PROSITE" id="PS51996">
    <property type="entry name" value="TR_MART"/>
    <property type="match status" value="1"/>
</dbReference>
<reference evidence="8" key="1">
    <citation type="submission" date="2021-02" db="EMBL/GenBank/DDBJ databases">
        <authorList>
            <person name="Nowell W R."/>
        </authorList>
    </citation>
    <scope>NUCLEOTIDE SEQUENCE</scope>
</reference>
<dbReference type="Gene3D" id="2.60.120.200">
    <property type="match status" value="2"/>
</dbReference>
<dbReference type="SUPFAM" id="SSF49899">
    <property type="entry name" value="Concanavalin A-like lectins/glucanases"/>
    <property type="match status" value="2"/>
</dbReference>
<dbReference type="PANTHER" id="PTHR42535:SF2">
    <property type="entry name" value="CHROMOSOME UNDETERMINED SCAFFOLD_146, WHOLE GENOME SHOTGUN SEQUENCE"/>
    <property type="match status" value="1"/>
</dbReference>